<feature type="compositionally biased region" description="Polar residues" evidence="1">
    <location>
        <begin position="363"/>
        <end position="372"/>
    </location>
</feature>
<sequence length="388" mass="42063">MGAELVEAEEDGIEKVACEESANGKFVLPEEQASPELEEGTEDKAQDVIPEQQPVANLMEATAEGIDAVSEDKLEATLAPDEESRAESWIDKNKELLDAGKDEIGAALVDAAEEIENQVAFEKSFSMEKLGLSEEQASMEFAEEETQDKAQDALLDQQLVADLVEATEGIDVVSEYERETGMSPDEEPPIAILSDVNKGLVVDSAADRIDAELVDAATEMAGMTIGKELGPKLDATNEELTDSAEDRISTSLVEMTVVIENDTNIVSKEPPVDRLEMSEELAIVELHEEAEDEAANVIPEQEPVAAELAEEGIDRIDLLIEDELQAIIPHDEEFRAELSDTNKELVDSAQDGTSADLVGATSGMENHTQVVSKESPVDTRLELPEEQV</sequence>
<dbReference type="Proteomes" id="UP001497512">
    <property type="component" value="Chromosome 12"/>
</dbReference>
<reference evidence="2" key="1">
    <citation type="submission" date="2024-02" db="EMBL/GenBank/DDBJ databases">
        <authorList>
            <consortium name="ELIXIR-Norway"/>
            <consortium name="Elixir Norway"/>
        </authorList>
    </citation>
    <scope>NUCLEOTIDE SEQUENCE</scope>
</reference>
<keyword evidence="3" id="KW-1185">Reference proteome</keyword>
<name>A0ABP0TQV0_9BRYO</name>
<evidence type="ECO:0000256" key="1">
    <source>
        <dbReference type="SAM" id="MobiDB-lite"/>
    </source>
</evidence>
<feature type="region of interest" description="Disordered" evidence="1">
    <location>
        <begin position="24"/>
        <end position="46"/>
    </location>
</feature>
<feature type="compositionally biased region" description="Basic and acidic residues" evidence="1">
    <location>
        <begin position="375"/>
        <end position="388"/>
    </location>
</feature>
<evidence type="ECO:0000313" key="2">
    <source>
        <dbReference type="EMBL" id="CAK9200129.1"/>
    </source>
</evidence>
<protein>
    <submittedName>
        <fullName evidence="2">Uncharacterized protein</fullName>
    </submittedName>
</protein>
<feature type="region of interest" description="Disordered" evidence="1">
    <location>
        <begin position="346"/>
        <end position="388"/>
    </location>
</feature>
<dbReference type="EMBL" id="OZ019904">
    <property type="protein sequence ID" value="CAK9200129.1"/>
    <property type="molecule type" value="Genomic_DNA"/>
</dbReference>
<organism evidence="2 3">
    <name type="scientific">Sphagnum troendelagicum</name>
    <dbReference type="NCBI Taxonomy" id="128251"/>
    <lineage>
        <taxon>Eukaryota</taxon>
        <taxon>Viridiplantae</taxon>
        <taxon>Streptophyta</taxon>
        <taxon>Embryophyta</taxon>
        <taxon>Bryophyta</taxon>
        <taxon>Sphagnophytina</taxon>
        <taxon>Sphagnopsida</taxon>
        <taxon>Sphagnales</taxon>
        <taxon>Sphagnaceae</taxon>
        <taxon>Sphagnum</taxon>
    </lineage>
</organism>
<gene>
    <name evidence="2" type="ORF">CSSPTR1EN2_LOCUS5282</name>
</gene>
<accession>A0ABP0TQV0</accession>
<proteinExistence type="predicted"/>
<evidence type="ECO:0000313" key="3">
    <source>
        <dbReference type="Proteomes" id="UP001497512"/>
    </source>
</evidence>